<sequence length="76" mass="8627">MTHTVTSKTWVEDIETKLEQLLDLYLEDRKRLLSLLPPTSPSSSPPMGPSIPPNGRGHHRQRPKPFLLGKQVIFLV</sequence>
<proteinExistence type="predicted"/>
<dbReference type="Proteomes" id="UP000708208">
    <property type="component" value="Unassembled WGS sequence"/>
</dbReference>
<protein>
    <submittedName>
        <fullName evidence="2">Uncharacterized protein</fullName>
    </submittedName>
</protein>
<organism evidence="2 3">
    <name type="scientific">Allacma fusca</name>
    <dbReference type="NCBI Taxonomy" id="39272"/>
    <lineage>
        <taxon>Eukaryota</taxon>
        <taxon>Metazoa</taxon>
        <taxon>Ecdysozoa</taxon>
        <taxon>Arthropoda</taxon>
        <taxon>Hexapoda</taxon>
        <taxon>Collembola</taxon>
        <taxon>Symphypleona</taxon>
        <taxon>Sminthuridae</taxon>
        <taxon>Allacma</taxon>
    </lineage>
</organism>
<evidence type="ECO:0000256" key="1">
    <source>
        <dbReference type="SAM" id="MobiDB-lite"/>
    </source>
</evidence>
<keyword evidence="3" id="KW-1185">Reference proteome</keyword>
<reference evidence="2" key="1">
    <citation type="submission" date="2021-06" db="EMBL/GenBank/DDBJ databases">
        <authorList>
            <person name="Hodson N. C."/>
            <person name="Mongue J. A."/>
            <person name="Jaron S. K."/>
        </authorList>
    </citation>
    <scope>NUCLEOTIDE SEQUENCE</scope>
</reference>
<evidence type="ECO:0000313" key="2">
    <source>
        <dbReference type="EMBL" id="CAG7829557.1"/>
    </source>
</evidence>
<name>A0A8J2PVD2_9HEXA</name>
<evidence type="ECO:0000313" key="3">
    <source>
        <dbReference type="Proteomes" id="UP000708208"/>
    </source>
</evidence>
<feature type="non-terminal residue" evidence="2">
    <location>
        <position position="76"/>
    </location>
</feature>
<comment type="caution">
    <text evidence="2">The sequence shown here is derived from an EMBL/GenBank/DDBJ whole genome shotgun (WGS) entry which is preliminary data.</text>
</comment>
<gene>
    <name evidence="2" type="ORF">AFUS01_LOCUS39416</name>
</gene>
<accession>A0A8J2PVD2</accession>
<dbReference type="AlphaFoldDB" id="A0A8J2PVD2"/>
<feature type="compositionally biased region" description="Pro residues" evidence="1">
    <location>
        <begin position="38"/>
        <end position="52"/>
    </location>
</feature>
<feature type="region of interest" description="Disordered" evidence="1">
    <location>
        <begin position="36"/>
        <end position="63"/>
    </location>
</feature>
<dbReference type="EMBL" id="CAJVCH010552006">
    <property type="protein sequence ID" value="CAG7829557.1"/>
    <property type="molecule type" value="Genomic_DNA"/>
</dbReference>